<evidence type="ECO:0000313" key="1">
    <source>
        <dbReference type="EMBL" id="OLY84004.1"/>
    </source>
</evidence>
<name>A0A1R0H4J2_9FUNG</name>
<reference evidence="1 2" key="1">
    <citation type="journal article" date="2016" name="Mol. Biol. Evol.">
        <title>Genome-Wide Survey of Gut Fungi (Harpellales) Reveals the First Horizontally Transferred Ubiquitin Gene from a Mosquito Host.</title>
        <authorList>
            <person name="Wang Y."/>
            <person name="White M.M."/>
            <person name="Kvist S."/>
            <person name="Moncalvo J.M."/>
        </authorList>
    </citation>
    <scope>NUCLEOTIDE SEQUENCE [LARGE SCALE GENOMIC DNA]</scope>
    <source>
        <strain evidence="1 2">ALG-7-W6</strain>
    </source>
</reference>
<proteinExistence type="predicted"/>
<keyword evidence="2" id="KW-1185">Reference proteome</keyword>
<evidence type="ECO:0000313" key="2">
    <source>
        <dbReference type="Proteomes" id="UP000187455"/>
    </source>
</evidence>
<comment type="caution">
    <text evidence="1">The sequence shown here is derived from an EMBL/GenBank/DDBJ whole genome shotgun (WGS) entry which is preliminary data.</text>
</comment>
<protein>
    <submittedName>
        <fullName evidence="1">Uncharacterized protein</fullName>
    </submittedName>
</protein>
<gene>
    <name evidence="1" type="ORF">AYI68_g1843</name>
</gene>
<dbReference type="AlphaFoldDB" id="A0A1R0H4J2"/>
<dbReference type="EMBL" id="LSSL01000662">
    <property type="protein sequence ID" value="OLY84004.1"/>
    <property type="molecule type" value="Genomic_DNA"/>
</dbReference>
<dbReference type="Proteomes" id="UP000187455">
    <property type="component" value="Unassembled WGS sequence"/>
</dbReference>
<sequence>MGMVMRNHELFESVTEDRNSDVSVSVSIDAFELSGDLDPSVDLMGKQVMEYLLSSLLGFSLSSGPKPSVRFSPIVPTVGAVQTLIVFSTWSNGRSVDRRIVRVRCLSLWIFPEVDAWREVAEDRNSDVSVSVSIDAFEHSGDLDPSVDLIGEPVIEYLISSLLGLSLSSGPNPSVRFSPIIPTVGAVQTLIVFSTGSNGRSVDRRSKGLIPTLNYLLGEGVECTSNIAFSVASPLATLQPFRREDLYESNWY</sequence>
<accession>A0A1R0H4J2</accession>
<organism evidence="1 2">
    <name type="scientific">Smittium mucronatum</name>
    <dbReference type="NCBI Taxonomy" id="133383"/>
    <lineage>
        <taxon>Eukaryota</taxon>
        <taxon>Fungi</taxon>
        <taxon>Fungi incertae sedis</taxon>
        <taxon>Zoopagomycota</taxon>
        <taxon>Kickxellomycotina</taxon>
        <taxon>Harpellomycetes</taxon>
        <taxon>Harpellales</taxon>
        <taxon>Legeriomycetaceae</taxon>
        <taxon>Smittium</taxon>
    </lineage>
</organism>